<reference evidence="1 2" key="1">
    <citation type="submission" date="2018-11" db="EMBL/GenBank/DDBJ databases">
        <authorList>
            <consortium name="Pathogen Informatics"/>
        </authorList>
    </citation>
    <scope>NUCLEOTIDE SEQUENCE [LARGE SCALE GENOMIC DNA]</scope>
</reference>
<evidence type="ECO:0000313" key="1">
    <source>
        <dbReference type="EMBL" id="VDM75901.1"/>
    </source>
</evidence>
<dbReference type="EMBL" id="UYYB01096006">
    <property type="protein sequence ID" value="VDM75901.1"/>
    <property type="molecule type" value="Genomic_DNA"/>
</dbReference>
<organism evidence="1 2">
    <name type="scientific">Strongylus vulgaris</name>
    <name type="common">Blood worm</name>
    <dbReference type="NCBI Taxonomy" id="40348"/>
    <lineage>
        <taxon>Eukaryota</taxon>
        <taxon>Metazoa</taxon>
        <taxon>Ecdysozoa</taxon>
        <taxon>Nematoda</taxon>
        <taxon>Chromadorea</taxon>
        <taxon>Rhabditida</taxon>
        <taxon>Rhabditina</taxon>
        <taxon>Rhabditomorpha</taxon>
        <taxon>Strongyloidea</taxon>
        <taxon>Strongylidae</taxon>
        <taxon>Strongylus</taxon>
    </lineage>
</organism>
<name>A0A3P7ISL3_STRVU</name>
<protein>
    <submittedName>
        <fullName evidence="1">Uncharacterized protein</fullName>
    </submittedName>
</protein>
<proteinExistence type="predicted"/>
<accession>A0A3P7ISL3</accession>
<dbReference type="AlphaFoldDB" id="A0A3P7ISL3"/>
<evidence type="ECO:0000313" key="2">
    <source>
        <dbReference type="Proteomes" id="UP000270094"/>
    </source>
</evidence>
<keyword evidence="2" id="KW-1185">Reference proteome</keyword>
<gene>
    <name evidence="1" type="ORF">SVUK_LOCUS10899</name>
</gene>
<dbReference type="Proteomes" id="UP000270094">
    <property type="component" value="Unassembled WGS sequence"/>
</dbReference>
<sequence>MSRLRDPAYVSKAKHRWGVHIMRGTNDRCTLRTLMNPSWSKTPLGEAMRWADVFVARTDQLNSQLVTSKDLDLANVVVAV</sequence>